<dbReference type="GO" id="GO:0055085">
    <property type="term" value="P:transmembrane transport"/>
    <property type="evidence" value="ECO:0007669"/>
    <property type="project" value="UniProtKB-ARBA"/>
</dbReference>
<organism evidence="10 11">
    <name type="scientific">Burkholderia stagnalis</name>
    <dbReference type="NCBI Taxonomy" id="1503054"/>
    <lineage>
        <taxon>Bacteria</taxon>
        <taxon>Pseudomonadati</taxon>
        <taxon>Pseudomonadota</taxon>
        <taxon>Betaproteobacteria</taxon>
        <taxon>Burkholderiales</taxon>
        <taxon>Burkholderiaceae</taxon>
        <taxon>Burkholderia</taxon>
        <taxon>Burkholderia cepacia complex</taxon>
    </lineage>
</organism>
<keyword evidence="6" id="KW-0547">Nucleotide-binding</keyword>
<evidence type="ECO:0000256" key="8">
    <source>
        <dbReference type="ARBA" id="ARBA00023136"/>
    </source>
</evidence>
<evidence type="ECO:0000259" key="9">
    <source>
        <dbReference type="PROSITE" id="PS50893"/>
    </source>
</evidence>
<keyword evidence="3" id="KW-0813">Transport</keyword>
<dbReference type="PROSITE" id="PS00211">
    <property type="entry name" value="ABC_TRANSPORTER_1"/>
    <property type="match status" value="2"/>
</dbReference>
<sequence length="540" mass="58295">MNTPVLAVENLHIRFGAHTVVNGVDLSIAPGERVALVGESGSGKSLTALAMLGLADGATVSGRVRLDGKDLLGNTDAKWRTVRGRDIAMVFQEPMTALNPVWSIGRQIGESLRLHAGLRGAAARARAIALLRRTGIAQPERKIDCYPHQLSGGQRQRAMIAMALACRPRLLIADEPTTALDATIRQQIVDLLIELQEGESGLAVLLITHDLHLVRRFAHRVAVMRHGEIVESGETGALFATQRHPYTRMLFGSAPTRTLAPLAADAPRVLEINGLRAGYRMRARGWRGVLRSDTSTVLDGIDLHLREGETLGVLGESGCGKSTLASAILGLVRPLGGTLGFARLGHADTQSRMARAAHVQMVFQDPFGSLPPRMTVGEIIGEGMTLHHPHLTPDARRARVAALLAETGLPAEAASRYPHAFSGGQRQRIAIARALAVDPRILVLDEPTSALDVSVQRNILALLVDLQRRHKLSYVLISHDIDVLRATAHRIAVMQNGRIVETGETLQTLHSPRHAYTRGLVAATREQRDLAALSGTALMQ</sequence>
<dbReference type="GO" id="GO:0016887">
    <property type="term" value="F:ATP hydrolysis activity"/>
    <property type="evidence" value="ECO:0007669"/>
    <property type="project" value="InterPro"/>
</dbReference>
<evidence type="ECO:0000256" key="7">
    <source>
        <dbReference type="ARBA" id="ARBA00022840"/>
    </source>
</evidence>
<evidence type="ECO:0000256" key="1">
    <source>
        <dbReference type="ARBA" id="ARBA00004417"/>
    </source>
</evidence>
<dbReference type="InterPro" id="IPR017871">
    <property type="entry name" value="ABC_transporter-like_CS"/>
</dbReference>
<dbReference type="FunFam" id="3.40.50.300:FF:000016">
    <property type="entry name" value="Oligopeptide ABC transporter ATP-binding component"/>
    <property type="match status" value="1"/>
</dbReference>
<protein>
    <submittedName>
        <fullName evidence="10">ABC transporter ATP-binding protein</fullName>
    </submittedName>
</protein>
<comment type="caution">
    <text evidence="10">The sequence shown here is derived from an EMBL/GenBank/DDBJ whole genome shotgun (WGS) entry which is preliminary data.</text>
</comment>
<evidence type="ECO:0000313" key="11">
    <source>
        <dbReference type="Proteomes" id="UP000473470"/>
    </source>
</evidence>
<dbReference type="NCBIfam" id="NF007739">
    <property type="entry name" value="PRK10419.1"/>
    <property type="match status" value="2"/>
</dbReference>
<dbReference type="Pfam" id="PF08352">
    <property type="entry name" value="oligo_HPY"/>
    <property type="match status" value="2"/>
</dbReference>
<dbReference type="GO" id="GO:0005886">
    <property type="term" value="C:plasma membrane"/>
    <property type="evidence" value="ECO:0007669"/>
    <property type="project" value="UniProtKB-SubCell"/>
</dbReference>
<evidence type="ECO:0000256" key="3">
    <source>
        <dbReference type="ARBA" id="ARBA00022448"/>
    </source>
</evidence>
<dbReference type="Pfam" id="PF00005">
    <property type="entry name" value="ABC_tran"/>
    <property type="match status" value="2"/>
</dbReference>
<dbReference type="GO" id="GO:0005524">
    <property type="term" value="F:ATP binding"/>
    <property type="evidence" value="ECO:0007669"/>
    <property type="project" value="UniProtKB-KW"/>
</dbReference>
<dbReference type="Proteomes" id="UP000473470">
    <property type="component" value="Unassembled WGS sequence"/>
</dbReference>
<evidence type="ECO:0000256" key="4">
    <source>
        <dbReference type="ARBA" id="ARBA00022475"/>
    </source>
</evidence>
<dbReference type="SMART" id="SM00382">
    <property type="entry name" value="AAA"/>
    <property type="match status" value="2"/>
</dbReference>
<accession>A0A6L3MS04</accession>
<name>A0A6L3MS04_9BURK</name>
<dbReference type="InterPro" id="IPR003593">
    <property type="entry name" value="AAA+_ATPase"/>
</dbReference>
<dbReference type="CDD" id="cd03257">
    <property type="entry name" value="ABC_NikE_OppD_transporters"/>
    <property type="match status" value="2"/>
</dbReference>
<keyword evidence="8" id="KW-0472">Membrane</keyword>
<dbReference type="NCBIfam" id="NF008453">
    <property type="entry name" value="PRK11308.1"/>
    <property type="match status" value="2"/>
</dbReference>
<proteinExistence type="inferred from homology"/>
<dbReference type="PANTHER" id="PTHR43297:SF2">
    <property type="entry name" value="DIPEPTIDE TRANSPORT ATP-BINDING PROTEIN DPPD"/>
    <property type="match status" value="1"/>
</dbReference>
<dbReference type="InterPro" id="IPR003439">
    <property type="entry name" value="ABC_transporter-like_ATP-bd"/>
</dbReference>
<reference evidence="10 11" key="1">
    <citation type="submission" date="2019-09" db="EMBL/GenBank/DDBJ databases">
        <title>Draft genome sequences of 48 bacterial type strains from the CCUG.</title>
        <authorList>
            <person name="Tunovic T."/>
            <person name="Pineiro-Iglesias B."/>
            <person name="Unosson C."/>
            <person name="Inganas E."/>
            <person name="Ohlen M."/>
            <person name="Cardew S."/>
            <person name="Jensie-Markopoulos S."/>
            <person name="Salva-Serra F."/>
            <person name="Jaen-Luchoro D."/>
            <person name="Karlsson R."/>
            <person name="Svensson-Stadler L."/>
            <person name="Chun J."/>
            <person name="Moore E."/>
        </authorList>
    </citation>
    <scope>NUCLEOTIDE SEQUENCE [LARGE SCALE GENOMIC DNA]</scope>
    <source>
        <strain evidence="10 11">CCUG 65686</strain>
    </source>
</reference>
<evidence type="ECO:0000256" key="5">
    <source>
        <dbReference type="ARBA" id="ARBA00022519"/>
    </source>
</evidence>
<evidence type="ECO:0000256" key="2">
    <source>
        <dbReference type="ARBA" id="ARBA00005417"/>
    </source>
</evidence>
<dbReference type="EMBL" id="VZOK01000051">
    <property type="protein sequence ID" value="KAB0634455.1"/>
    <property type="molecule type" value="Genomic_DNA"/>
</dbReference>
<evidence type="ECO:0000256" key="6">
    <source>
        <dbReference type="ARBA" id="ARBA00022741"/>
    </source>
</evidence>
<gene>
    <name evidence="10" type="ORF">F7R25_26610</name>
</gene>
<dbReference type="SUPFAM" id="SSF52540">
    <property type="entry name" value="P-loop containing nucleoside triphosphate hydrolases"/>
    <property type="match status" value="2"/>
</dbReference>
<feature type="domain" description="ABC transporter" evidence="9">
    <location>
        <begin position="281"/>
        <end position="521"/>
    </location>
</feature>
<dbReference type="InterPro" id="IPR027417">
    <property type="entry name" value="P-loop_NTPase"/>
</dbReference>
<dbReference type="InterPro" id="IPR050388">
    <property type="entry name" value="ABC_Ni/Peptide_Import"/>
</dbReference>
<keyword evidence="5" id="KW-0997">Cell inner membrane</keyword>
<dbReference type="Gene3D" id="3.40.50.300">
    <property type="entry name" value="P-loop containing nucleotide triphosphate hydrolases"/>
    <property type="match status" value="2"/>
</dbReference>
<dbReference type="InterPro" id="IPR013563">
    <property type="entry name" value="Oligopep_ABC_C"/>
</dbReference>
<dbReference type="RefSeq" id="WP_059884072.1">
    <property type="nucleotide sequence ID" value="NZ_CABVPM010000005.1"/>
</dbReference>
<dbReference type="PROSITE" id="PS50893">
    <property type="entry name" value="ABC_TRANSPORTER_2"/>
    <property type="match status" value="2"/>
</dbReference>
<dbReference type="GO" id="GO:0015833">
    <property type="term" value="P:peptide transport"/>
    <property type="evidence" value="ECO:0007669"/>
    <property type="project" value="InterPro"/>
</dbReference>
<dbReference type="PANTHER" id="PTHR43297">
    <property type="entry name" value="OLIGOPEPTIDE TRANSPORT ATP-BINDING PROTEIN APPD"/>
    <property type="match status" value="1"/>
</dbReference>
<evidence type="ECO:0000313" key="10">
    <source>
        <dbReference type="EMBL" id="KAB0634455.1"/>
    </source>
</evidence>
<dbReference type="AlphaFoldDB" id="A0A6L3MS04"/>
<keyword evidence="4" id="KW-1003">Cell membrane</keyword>
<feature type="domain" description="ABC transporter" evidence="9">
    <location>
        <begin position="6"/>
        <end position="251"/>
    </location>
</feature>
<comment type="similarity">
    <text evidence="2">Belongs to the ABC transporter superfamily.</text>
</comment>
<keyword evidence="7 10" id="KW-0067">ATP-binding</keyword>
<comment type="subcellular location">
    <subcellularLocation>
        <location evidence="1">Cell inner membrane</location>
        <topology evidence="1">Peripheral membrane protein</topology>
    </subcellularLocation>
</comment>